<dbReference type="PANTHER" id="PTHR43675">
    <property type="entry name" value="ARSENITE METHYLTRANSFERASE"/>
    <property type="match status" value="1"/>
</dbReference>
<dbReference type="Gene3D" id="3.40.50.150">
    <property type="entry name" value="Vaccinia Virus protein VP39"/>
    <property type="match status" value="1"/>
</dbReference>
<dbReference type="SUPFAM" id="SSF53335">
    <property type="entry name" value="S-adenosyl-L-methionine-dependent methyltransferases"/>
    <property type="match status" value="1"/>
</dbReference>
<dbReference type="Pfam" id="PF13847">
    <property type="entry name" value="Methyltransf_31"/>
    <property type="match status" value="1"/>
</dbReference>
<gene>
    <name evidence="10" type="ORF">Ocin01_01806</name>
</gene>
<dbReference type="GO" id="GO:0032259">
    <property type="term" value="P:methylation"/>
    <property type="evidence" value="ECO:0007669"/>
    <property type="project" value="UniProtKB-KW"/>
</dbReference>
<evidence type="ECO:0000313" key="10">
    <source>
        <dbReference type="EMBL" id="ODN04891.1"/>
    </source>
</evidence>
<proteinExistence type="inferred from homology"/>
<comment type="catalytic activity">
    <reaction evidence="7">
        <text>arsenic triglutathione + 2 [thioredoxin]-dithiol + 2 S-adenosyl-L-methionine + H2O = dimethylarsinous acid + 2 [thioredoxin]-disulfide + 3 glutathione + 2 S-adenosyl-L-homocysteine + 2 H(+)</text>
        <dbReference type="Rhea" id="RHEA:69464"/>
        <dbReference type="Rhea" id="RHEA-COMP:10698"/>
        <dbReference type="Rhea" id="RHEA-COMP:10700"/>
        <dbReference type="ChEBI" id="CHEBI:15377"/>
        <dbReference type="ChEBI" id="CHEBI:15378"/>
        <dbReference type="ChEBI" id="CHEBI:23808"/>
        <dbReference type="ChEBI" id="CHEBI:29950"/>
        <dbReference type="ChEBI" id="CHEBI:50058"/>
        <dbReference type="ChEBI" id="CHEBI:57856"/>
        <dbReference type="ChEBI" id="CHEBI:57925"/>
        <dbReference type="ChEBI" id="CHEBI:59789"/>
        <dbReference type="ChEBI" id="CHEBI:183640"/>
        <dbReference type="EC" id="2.1.1.137"/>
    </reaction>
</comment>
<dbReference type="EMBL" id="LJIJ01000034">
    <property type="protein sequence ID" value="ODN04891.1"/>
    <property type="molecule type" value="Genomic_DNA"/>
</dbReference>
<dbReference type="InterPro" id="IPR029063">
    <property type="entry name" value="SAM-dependent_MTases_sf"/>
</dbReference>
<sequence>MEEVTVKNAVRKAYAEVAEKNSAGEDCGNTKSCCGAPKQTDIEYNKELGYSEDEVKGVIDGANMGLGCGNPTALAALKPGEIVVDLGSGGGFDCFLAAKRVGKTGHVIGIDMTPEMISKARLNAKKGNYENVEFRLGEIEHLPVADNSVDVIISNCVLNLSTDKPQVLRECGRVLKTGGRVAISDIVATSELPEKIKQDLALYSGCMAGATPINQLRESLESAGFVNIKIDVKEATRNFIKKWSYDSGAEQYVAAANIEAIKG</sequence>
<keyword evidence="11" id="KW-1185">Reference proteome</keyword>
<dbReference type="STRING" id="48709.A0A1D2NI19"/>
<comment type="catalytic activity">
    <reaction evidence="6">
        <text>arsenic triglutathione + [thioredoxin]-dithiol + S-adenosyl-L-methionine + 2 H2O = methylarsonous acid + [thioredoxin]-disulfide + 3 glutathione + S-adenosyl-L-homocysteine + H(+)</text>
        <dbReference type="Rhea" id="RHEA:69460"/>
        <dbReference type="Rhea" id="RHEA-COMP:10698"/>
        <dbReference type="Rhea" id="RHEA-COMP:10700"/>
        <dbReference type="ChEBI" id="CHEBI:15377"/>
        <dbReference type="ChEBI" id="CHEBI:15378"/>
        <dbReference type="ChEBI" id="CHEBI:17826"/>
        <dbReference type="ChEBI" id="CHEBI:29950"/>
        <dbReference type="ChEBI" id="CHEBI:50058"/>
        <dbReference type="ChEBI" id="CHEBI:57856"/>
        <dbReference type="ChEBI" id="CHEBI:57925"/>
        <dbReference type="ChEBI" id="CHEBI:59789"/>
        <dbReference type="ChEBI" id="CHEBI:183640"/>
        <dbReference type="EC" id="2.1.1.137"/>
    </reaction>
</comment>
<evidence type="ECO:0000256" key="5">
    <source>
        <dbReference type="ARBA" id="ARBA00034545"/>
    </source>
</evidence>
<dbReference type="OrthoDB" id="10265344at2759"/>
<keyword evidence="10" id="KW-0489">Methyltransferase</keyword>
<evidence type="ECO:0000256" key="1">
    <source>
        <dbReference type="ARBA" id="ARBA00022679"/>
    </source>
</evidence>
<organism evidence="10 11">
    <name type="scientific">Orchesella cincta</name>
    <name type="common">Springtail</name>
    <name type="synonym">Podura cincta</name>
    <dbReference type="NCBI Taxonomy" id="48709"/>
    <lineage>
        <taxon>Eukaryota</taxon>
        <taxon>Metazoa</taxon>
        <taxon>Ecdysozoa</taxon>
        <taxon>Arthropoda</taxon>
        <taxon>Hexapoda</taxon>
        <taxon>Collembola</taxon>
        <taxon>Entomobryomorpha</taxon>
        <taxon>Entomobryoidea</taxon>
        <taxon>Orchesellidae</taxon>
        <taxon>Orchesellinae</taxon>
        <taxon>Orchesella</taxon>
    </lineage>
</organism>
<dbReference type="Proteomes" id="UP000094527">
    <property type="component" value="Unassembled WGS sequence"/>
</dbReference>
<comment type="catalytic activity">
    <reaction evidence="8">
        <text>arsenic triglutathione + 3 [thioredoxin]-dithiol + 3 S-adenosyl-L-methionine = trimethylarsine + 3 [thioredoxin]-disulfide + 3 glutathione + 3 S-adenosyl-L-homocysteine + 3 H(+)</text>
        <dbReference type="Rhea" id="RHEA:69432"/>
        <dbReference type="Rhea" id="RHEA-COMP:10698"/>
        <dbReference type="Rhea" id="RHEA-COMP:10700"/>
        <dbReference type="ChEBI" id="CHEBI:15378"/>
        <dbReference type="ChEBI" id="CHEBI:27130"/>
        <dbReference type="ChEBI" id="CHEBI:29950"/>
        <dbReference type="ChEBI" id="CHEBI:50058"/>
        <dbReference type="ChEBI" id="CHEBI:57856"/>
        <dbReference type="ChEBI" id="CHEBI:57925"/>
        <dbReference type="ChEBI" id="CHEBI:59789"/>
        <dbReference type="ChEBI" id="CHEBI:183640"/>
        <dbReference type="EC" id="2.1.1.137"/>
    </reaction>
</comment>
<dbReference type="InterPro" id="IPR025714">
    <property type="entry name" value="Methyltranfer_dom"/>
</dbReference>
<reference evidence="10 11" key="1">
    <citation type="journal article" date="2016" name="Genome Biol. Evol.">
        <title>Gene Family Evolution Reflects Adaptation to Soil Environmental Stressors in the Genome of the Collembolan Orchesella cincta.</title>
        <authorList>
            <person name="Faddeeva-Vakhrusheva A."/>
            <person name="Derks M.F."/>
            <person name="Anvar S.Y."/>
            <person name="Agamennone V."/>
            <person name="Suring W."/>
            <person name="Smit S."/>
            <person name="van Straalen N.M."/>
            <person name="Roelofs D."/>
        </authorList>
    </citation>
    <scope>NUCLEOTIDE SEQUENCE [LARGE SCALE GENOMIC DNA]</scope>
    <source>
        <tissue evidence="10">Mixed pool</tissue>
    </source>
</reference>
<accession>A0A1D2NI19</accession>
<evidence type="ECO:0000256" key="2">
    <source>
        <dbReference type="ARBA" id="ARBA00022691"/>
    </source>
</evidence>
<feature type="domain" description="Methyltransferase" evidence="9">
    <location>
        <begin position="78"/>
        <end position="224"/>
    </location>
</feature>
<evidence type="ECO:0000256" key="3">
    <source>
        <dbReference type="ARBA" id="ARBA00034487"/>
    </source>
</evidence>
<dbReference type="OMA" id="GSYVGCI"/>
<dbReference type="EC" id="2.1.1.137" evidence="4"/>
<dbReference type="InterPro" id="IPR026669">
    <property type="entry name" value="Arsenite_MeTrfase-like"/>
</dbReference>
<dbReference type="AlphaFoldDB" id="A0A1D2NI19"/>
<protein>
    <recommendedName>
        <fullName evidence="5">Arsenite methyltransferase</fullName>
        <ecNumber evidence="4">2.1.1.137</ecNumber>
    </recommendedName>
</protein>
<comment type="similarity">
    <text evidence="3">Belongs to the methyltransferase superfamily. Arsenite methyltransferase family.</text>
</comment>
<name>A0A1D2NI19_ORCCI</name>
<evidence type="ECO:0000256" key="6">
    <source>
        <dbReference type="ARBA" id="ARBA00047941"/>
    </source>
</evidence>
<dbReference type="GO" id="GO:0030791">
    <property type="term" value="F:arsenite methyltransferase activity"/>
    <property type="evidence" value="ECO:0007669"/>
    <property type="project" value="UniProtKB-EC"/>
</dbReference>
<dbReference type="CDD" id="cd02440">
    <property type="entry name" value="AdoMet_MTases"/>
    <property type="match status" value="1"/>
</dbReference>
<evidence type="ECO:0000313" key="11">
    <source>
        <dbReference type="Proteomes" id="UP000094527"/>
    </source>
</evidence>
<keyword evidence="2" id="KW-0949">S-adenosyl-L-methionine</keyword>
<evidence type="ECO:0000256" key="7">
    <source>
        <dbReference type="ARBA" id="ARBA00047943"/>
    </source>
</evidence>
<evidence type="ECO:0000256" key="8">
    <source>
        <dbReference type="ARBA" id="ARBA00048428"/>
    </source>
</evidence>
<dbReference type="PANTHER" id="PTHR43675:SF8">
    <property type="entry name" value="ARSENITE METHYLTRANSFERASE"/>
    <property type="match status" value="1"/>
</dbReference>
<evidence type="ECO:0000259" key="9">
    <source>
        <dbReference type="Pfam" id="PF13847"/>
    </source>
</evidence>
<keyword evidence="1 10" id="KW-0808">Transferase</keyword>
<evidence type="ECO:0000256" key="4">
    <source>
        <dbReference type="ARBA" id="ARBA00034521"/>
    </source>
</evidence>
<dbReference type="NCBIfam" id="NF008823">
    <property type="entry name" value="PRK11873.1"/>
    <property type="match status" value="1"/>
</dbReference>
<comment type="caution">
    <text evidence="10">The sequence shown here is derived from an EMBL/GenBank/DDBJ whole genome shotgun (WGS) entry which is preliminary data.</text>
</comment>